<dbReference type="SUPFAM" id="SSF50370">
    <property type="entry name" value="Ricin B-like lectins"/>
    <property type="match status" value="1"/>
</dbReference>
<proteinExistence type="predicted"/>
<protein>
    <recommendedName>
        <fullName evidence="3">Ricin B lectin domain-containing protein</fullName>
    </recommendedName>
</protein>
<evidence type="ECO:0000313" key="2">
    <source>
        <dbReference type="Proteomes" id="UP000714275"/>
    </source>
</evidence>
<dbReference type="InterPro" id="IPR035992">
    <property type="entry name" value="Ricin_B-like_lectins"/>
</dbReference>
<gene>
    <name evidence="1" type="ORF">EV702DRAFT_1275634</name>
</gene>
<dbReference type="Proteomes" id="UP000714275">
    <property type="component" value="Unassembled WGS sequence"/>
</dbReference>
<dbReference type="OrthoDB" id="2660621at2759"/>
<accession>A0A9P7A4S7</accession>
<reference evidence="1" key="1">
    <citation type="journal article" date="2020" name="New Phytol.">
        <title>Comparative genomics reveals dynamic genome evolution in host specialist ectomycorrhizal fungi.</title>
        <authorList>
            <person name="Lofgren L.A."/>
            <person name="Nguyen N.H."/>
            <person name="Vilgalys R."/>
            <person name="Ruytinx J."/>
            <person name="Liao H.L."/>
            <person name="Branco S."/>
            <person name="Kuo A."/>
            <person name="LaButti K."/>
            <person name="Lipzen A."/>
            <person name="Andreopoulos W."/>
            <person name="Pangilinan J."/>
            <person name="Riley R."/>
            <person name="Hundley H."/>
            <person name="Na H."/>
            <person name="Barry K."/>
            <person name="Grigoriev I.V."/>
            <person name="Stajich J.E."/>
            <person name="Kennedy P.G."/>
        </authorList>
    </citation>
    <scope>NUCLEOTIDE SEQUENCE</scope>
    <source>
        <strain evidence="1">DOB743</strain>
    </source>
</reference>
<dbReference type="Gene3D" id="2.80.10.50">
    <property type="match status" value="1"/>
</dbReference>
<name>A0A9P7A4S7_9AGAM</name>
<evidence type="ECO:0008006" key="3">
    <source>
        <dbReference type="Google" id="ProtNLM"/>
    </source>
</evidence>
<keyword evidence="2" id="KW-1185">Reference proteome</keyword>
<dbReference type="EMBL" id="JABBWD010000004">
    <property type="protein sequence ID" value="KAG1782241.1"/>
    <property type="molecule type" value="Genomic_DNA"/>
</dbReference>
<sequence length="151" mass="16210">MSTIPTGTYVIMNATTHTYLNVLGFHPVPGDIVNSVGNHLGNDMWNVLKTESCGVTIQSYGTGAFLSFDPSNKTDTPFGSVVTSDSIYPWSLQQNTAVPYAWYIVDHYTGKGLAVRDNSAANAAQVLESGLTNNGSQAWFFIAKEPLAGTN</sequence>
<organism evidence="1 2">
    <name type="scientific">Suillus placidus</name>
    <dbReference type="NCBI Taxonomy" id="48579"/>
    <lineage>
        <taxon>Eukaryota</taxon>
        <taxon>Fungi</taxon>
        <taxon>Dikarya</taxon>
        <taxon>Basidiomycota</taxon>
        <taxon>Agaricomycotina</taxon>
        <taxon>Agaricomycetes</taxon>
        <taxon>Agaricomycetidae</taxon>
        <taxon>Boletales</taxon>
        <taxon>Suillineae</taxon>
        <taxon>Suillaceae</taxon>
        <taxon>Suillus</taxon>
    </lineage>
</organism>
<dbReference type="AlphaFoldDB" id="A0A9P7A4S7"/>
<comment type="caution">
    <text evidence="1">The sequence shown here is derived from an EMBL/GenBank/DDBJ whole genome shotgun (WGS) entry which is preliminary data.</text>
</comment>
<evidence type="ECO:0000313" key="1">
    <source>
        <dbReference type="EMBL" id="KAG1782241.1"/>
    </source>
</evidence>